<reference evidence="1 2" key="1">
    <citation type="submission" date="2022-01" db="EMBL/GenBank/DDBJ databases">
        <authorList>
            <person name="Xiong W."/>
            <person name="Schranz E."/>
        </authorList>
    </citation>
    <scope>NUCLEOTIDE SEQUENCE [LARGE SCALE GENOMIC DNA]</scope>
</reference>
<proteinExistence type="predicted"/>
<organism evidence="1 2">
    <name type="scientific">Lactuca virosa</name>
    <dbReference type="NCBI Taxonomy" id="75947"/>
    <lineage>
        <taxon>Eukaryota</taxon>
        <taxon>Viridiplantae</taxon>
        <taxon>Streptophyta</taxon>
        <taxon>Embryophyta</taxon>
        <taxon>Tracheophyta</taxon>
        <taxon>Spermatophyta</taxon>
        <taxon>Magnoliopsida</taxon>
        <taxon>eudicotyledons</taxon>
        <taxon>Gunneridae</taxon>
        <taxon>Pentapetalae</taxon>
        <taxon>asterids</taxon>
        <taxon>campanulids</taxon>
        <taxon>Asterales</taxon>
        <taxon>Asteraceae</taxon>
        <taxon>Cichorioideae</taxon>
        <taxon>Cichorieae</taxon>
        <taxon>Lactucinae</taxon>
        <taxon>Lactuca</taxon>
    </lineage>
</organism>
<gene>
    <name evidence="1" type="ORF">LVIROSA_LOCUS18876</name>
</gene>
<protein>
    <submittedName>
        <fullName evidence="1">Uncharacterized protein</fullName>
    </submittedName>
</protein>
<keyword evidence="2" id="KW-1185">Reference proteome</keyword>
<dbReference type="EMBL" id="CAKMRJ010003334">
    <property type="protein sequence ID" value="CAH1432209.1"/>
    <property type="molecule type" value="Genomic_DNA"/>
</dbReference>
<dbReference type="Proteomes" id="UP001157418">
    <property type="component" value="Unassembled WGS sequence"/>
</dbReference>
<comment type="caution">
    <text evidence="1">The sequence shown here is derived from an EMBL/GenBank/DDBJ whole genome shotgun (WGS) entry which is preliminary data.</text>
</comment>
<evidence type="ECO:0000313" key="1">
    <source>
        <dbReference type="EMBL" id="CAH1432209.1"/>
    </source>
</evidence>
<dbReference type="AlphaFoldDB" id="A0AAU9N1V5"/>
<name>A0AAU9N1V5_9ASTR</name>
<evidence type="ECO:0000313" key="2">
    <source>
        <dbReference type="Proteomes" id="UP001157418"/>
    </source>
</evidence>
<sequence length="221" mass="25347">MWYSLQIMEFPRHKQRFHLRSSQFNQIDHRKRKSNAIDQYRLHKIEPFNEIDGKDAIGDEMDAPEGGAGGKVGEEKEIGKEGLKKKILNEGDHWDTPLMAMKLKHSDSILQFTMLEVYSMELDLIQASIGSCHLSSSSGLMDLGRTGGTHQVVMNMLCHQTPPFTTFEKKTYYFNGYSTCSREEVEVRSPRLPICLTIRTWDSLPILLASSYSFWLSLIIL</sequence>
<accession>A0AAU9N1V5</accession>